<feature type="region of interest" description="Disordered" evidence="10">
    <location>
        <begin position="2573"/>
        <end position="2714"/>
    </location>
</feature>
<feature type="compositionally biased region" description="Basic and acidic residues" evidence="10">
    <location>
        <begin position="1219"/>
        <end position="1235"/>
    </location>
</feature>
<reference evidence="13" key="1">
    <citation type="journal article" date="2020" name="Nat. Ecol. Evol.">
        <title>Deeply conserved synteny resolves early events in vertebrate evolution.</title>
        <authorList>
            <person name="Simakov O."/>
            <person name="Marletaz F."/>
            <person name="Yue J.X."/>
            <person name="O'Connell B."/>
            <person name="Jenkins J."/>
            <person name="Brandt A."/>
            <person name="Calef R."/>
            <person name="Tung C.H."/>
            <person name="Huang T.K."/>
            <person name="Schmutz J."/>
            <person name="Satoh N."/>
            <person name="Yu J.K."/>
            <person name="Putnam N.H."/>
            <person name="Green R.E."/>
            <person name="Rokhsar D.S."/>
        </authorList>
    </citation>
    <scope>NUCLEOTIDE SEQUENCE [LARGE SCALE GENOMIC DNA]</scope>
    <source>
        <strain evidence="13">S238N-H82</strain>
    </source>
</reference>
<feature type="region of interest" description="Disordered" evidence="10">
    <location>
        <begin position="947"/>
        <end position="1030"/>
    </location>
</feature>
<evidence type="ECO:0000256" key="7">
    <source>
        <dbReference type="ARBA" id="ARBA00023242"/>
    </source>
</evidence>
<feature type="region of interest" description="Disordered" evidence="10">
    <location>
        <begin position="1500"/>
        <end position="1533"/>
    </location>
</feature>
<dbReference type="PANTHER" id="PTHR14514">
    <property type="entry name" value="PKA ANCHORING PROTEIN"/>
    <property type="match status" value="1"/>
</dbReference>
<feature type="compositionally biased region" description="Basic residues" evidence="10">
    <location>
        <begin position="948"/>
        <end position="958"/>
    </location>
</feature>
<feature type="region of interest" description="Disordered" evidence="10">
    <location>
        <begin position="347"/>
        <end position="410"/>
    </location>
</feature>
<evidence type="ECO:0000256" key="3">
    <source>
        <dbReference type="ARBA" id="ARBA00022692"/>
    </source>
</evidence>
<keyword evidence="6 9" id="KW-0472">Membrane</keyword>
<feature type="region of interest" description="Disordered" evidence="10">
    <location>
        <begin position="1163"/>
        <end position="1246"/>
    </location>
</feature>
<dbReference type="OMA" id="EDDCHAC"/>
<feature type="compositionally biased region" description="Polar residues" evidence="10">
    <location>
        <begin position="162"/>
        <end position="176"/>
    </location>
</feature>
<dbReference type="Pfam" id="PF10541">
    <property type="entry name" value="KASH"/>
    <property type="match status" value="1"/>
</dbReference>
<evidence type="ECO:0000256" key="1">
    <source>
        <dbReference type="ARBA" id="ARBA00008619"/>
    </source>
</evidence>
<feature type="region of interest" description="Disordered" evidence="10">
    <location>
        <begin position="1993"/>
        <end position="2014"/>
    </location>
</feature>
<comment type="subcellular location">
    <subcellularLocation>
        <location evidence="8">Nucleus outer membrane</location>
        <topology evidence="8">Single-pass type IV membrane protein</topology>
    </subcellularLocation>
</comment>
<dbReference type="SMART" id="SM01249">
    <property type="entry name" value="KASH"/>
    <property type="match status" value="1"/>
</dbReference>
<keyword evidence="13" id="KW-1185">Reference proteome</keyword>
<dbReference type="Pfam" id="PF00435">
    <property type="entry name" value="Spectrin"/>
    <property type="match status" value="1"/>
</dbReference>
<feature type="region of interest" description="Disordered" evidence="10">
    <location>
        <begin position="1841"/>
        <end position="1895"/>
    </location>
</feature>
<feature type="compositionally biased region" description="Low complexity" evidence="10">
    <location>
        <begin position="1672"/>
        <end position="1684"/>
    </location>
</feature>
<dbReference type="Gene3D" id="1.20.58.60">
    <property type="match status" value="3"/>
</dbReference>
<feature type="region of interest" description="Disordered" evidence="10">
    <location>
        <begin position="295"/>
        <end position="315"/>
    </location>
</feature>
<feature type="compositionally biased region" description="Pro residues" evidence="10">
    <location>
        <begin position="2664"/>
        <end position="2677"/>
    </location>
</feature>
<dbReference type="OrthoDB" id="10041151at2759"/>
<feature type="region of interest" description="Disordered" evidence="10">
    <location>
        <begin position="1563"/>
        <end position="1598"/>
    </location>
</feature>
<evidence type="ECO:0000313" key="13">
    <source>
        <dbReference type="Proteomes" id="UP000001554"/>
    </source>
</evidence>
<feature type="region of interest" description="Disordered" evidence="10">
    <location>
        <begin position="132"/>
        <end position="238"/>
    </location>
</feature>
<dbReference type="Proteomes" id="UP000001554">
    <property type="component" value="Chromosome 1"/>
</dbReference>
<feature type="compositionally biased region" description="Basic and acidic residues" evidence="10">
    <location>
        <begin position="2688"/>
        <end position="2700"/>
    </location>
</feature>
<feature type="compositionally biased region" description="Polar residues" evidence="10">
    <location>
        <begin position="2598"/>
        <end position="2607"/>
    </location>
</feature>
<feature type="region of interest" description="Disordered" evidence="10">
    <location>
        <begin position="2419"/>
        <end position="2446"/>
    </location>
</feature>
<feature type="region of interest" description="Disordered" evidence="10">
    <location>
        <begin position="1438"/>
        <end position="1469"/>
    </location>
</feature>
<feature type="compositionally biased region" description="Basic and acidic residues" evidence="10">
    <location>
        <begin position="1340"/>
        <end position="1361"/>
    </location>
</feature>
<feature type="transmembrane region" description="Helical" evidence="11">
    <location>
        <begin position="2726"/>
        <end position="2748"/>
    </location>
</feature>
<proteinExistence type="inferred from homology"/>
<feature type="compositionally biased region" description="Basic residues" evidence="10">
    <location>
        <begin position="2428"/>
        <end position="2439"/>
    </location>
</feature>
<evidence type="ECO:0000256" key="4">
    <source>
        <dbReference type="ARBA" id="ARBA00022737"/>
    </source>
</evidence>
<feature type="compositionally biased region" description="Basic and acidic residues" evidence="10">
    <location>
        <begin position="194"/>
        <end position="204"/>
    </location>
</feature>
<feature type="domain" description="KASH" evidence="12">
    <location>
        <begin position="2717"/>
        <end position="2776"/>
    </location>
</feature>
<feature type="compositionally biased region" description="Basic and acidic residues" evidence="10">
    <location>
        <begin position="377"/>
        <end position="394"/>
    </location>
</feature>
<evidence type="ECO:0000256" key="9">
    <source>
        <dbReference type="PROSITE-ProRule" id="PRU00385"/>
    </source>
</evidence>
<dbReference type="InterPro" id="IPR012315">
    <property type="entry name" value="KASH"/>
</dbReference>
<gene>
    <name evidence="14" type="primary">LOC118423371</name>
</gene>
<evidence type="ECO:0000256" key="10">
    <source>
        <dbReference type="SAM" id="MobiDB-lite"/>
    </source>
</evidence>
<feature type="compositionally biased region" description="Basic and acidic residues" evidence="10">
    <location>
        <begin position="963"/>
        <end position="982"/>
    </location>
</feature>
<dbReference type="PROSITE" id="PS51049">
    <property type="entry name" value="KASH"/>
    <property type="match status" value="1"/>
</dbReference>
<feature type="compositionally biased region" description="Basic and acidic residues" evidence="10">
    <location>
        <begin position="2517"/>
        <end position="2527"/>
    </location>
</feature>
<keyword evidence="4" id="KW-0677">Repeat</keyword>
<evidence type="ECO:0000256" key="11">
    <source>
        <dbReference type="SAM" id="Phobius"/>
    </source>
</evidence>
<name>A0A9J7LS23_BRAFL</name>
<feature type="topological domain" description="Cytoplasmic" evidence="9">
    <location>
        <begin position="1"/>
        <end position="2725"/>
    </location>
</feature>
<evidence type="ECO:0000256" key="5">
    <source>
        <dbReference type="ARBA" id="ARBA00022989"/>
    </source>
</evidence>
<dbReference type="CDD" id="cd00176">
    <property type="entry name" value="SPEC"/>
    <property type="match status" value="1"/>
</dbReference>
<feature type="compositionally biased region" description="Low complexity" evidence="10">
    <location>
        <begin position="1567"/>
        <end position="1576"/>
    </location>
</feature>
<keyword evidence="7" id="KW-0539">Nucleus</keyword>
<feature type="region of interest" description="Disordered" evidence="10">
    <location>
        <begin position="1273"/>
        <end position="1295"/>
    </location>
</feature>
<dbReference type="SMART" id="SM00150">
    <property type="entry name" value="SPEC"/>
    <property type="match status" value="4"/>
</dbReference>
<keyword evidence="5 11" id="KW-1133">Transmembrane helix</keyword>
<organism evidence="13 14">
    <name type="scientific">Branchiostoma floridae</name>
    <name type="common">Florida lancelet</name>
    <name type="synonym">Amphioxus</name>
    <dbReference type="NCBI Taxonomy" id="7739"/>
    <lineage>
        <taxon>Eukaryota</taxon>
        <taxon>Metazoa</taxon>
        <taxon>Chordata</taxon>
        <taxon>Cephalochordata</taxon>
        <taxon>Leptocardii</taxon>
        <taxon>Amphioxiformes</taxon>
        <taxon>Branchiostomatidae</taxon>
        <taxon>Branchiostoma</taxon>
    </lineage>
</organism>
<feature type="compositionally biased region" description="Polar residues" evidence="10">
    <location>
        <begin position="2644"/>
        <end position="2655"/>
    </location>
</feature>
<feature type="region of interest" description="Disordered" evidence="10">
    <location>
        <begin position="1661"/>
        <end position="1704"/>
    </location>
</feature>
<keyword evidence="3 9" id="KW-0812">Transmembrane</keyword>
<reference evidence="14" key="2">
    <citation type="submission" date="2025-08" db="UniProtKB">
        <authorList>
            <consortium name="RefSeq"/>
        </authorList>
    </citation>
    <scope>IDENTIFICATION</scope>
    <source>
        <strain evidence="14">S238N-H82</strain>
        <tissue evidence="14">Testes</tissue>
    </source>
</reference>
<dbReference type="InterPro" id="IPR018159">
    <property type="entry name" value="Spectrin/alpha-actinin"/>
</dbReference>
<dbReference type="RefSeq" id="XP_035687384.1">
    <property type="nucleotide sequence ID" value="XM_035831491.1"/>
</dbReference>
<feature type="region of interest" description="Disordered" evidence="10">
    <location>
        <begin position="2337"/>
        <end position="2404"/>
    </location>
</feature>
<feature type="compositionally biased region" description="Polar residues" evidence="10">
    <location>
        <begin position="2619"/>
        <end position="2633"/>
    </location>
</feature>
<evidence type="ECO:0000256" key="6">
    <source>
        <dbReference type="ARBA" id="ARBA00023136"/>
    </source>
</evidence>
<comment type="similarity">
    <text evidence="1">Belongs to the nesprin family.</text>
</comment>
<protein>
    <submittedName>
        <fullName evidence="14">Uncharacterized protein LOC118423371</fullName>
    </submittedName>
</protein>
<feature type="region of interest" description="Disordered" evidence="10">
    <location>
        <begin position="2280"/>
        <end position="2321"/>
    </location>
</feature>
<feature type="region of interest" description="Disordered" evidence="10">
    <location>
        <begin position="1334"/>
        <end position="1370"/>
    </location>
</feature>
<dbReference type="PANTHER" id="PTHR14514:SF2">
    <property type="entry name" value="A-KINASE ANCHOR PROTEIN 6"/>
    <property type="match status" value="1"/>
</dbReference>
<feature type="compositionally biased region" description="Polar residues" evidence="10">
    <location>
        <begin position="997"/>
        <end position="1011"/>
    </location>
</feature>
<dbReference type="KEGG" id="bfo:118423371"/>
<feature type="compositionally biased region" description="Polar residues" evidence="10">
    <location>
        <begin position="2337"/>
        <end position="2366"/>
    </location>
</feature>
<evidence type="ECO:0000313" key="14">
    <source>
        <dbReference type="RefSeq" id="XP_035687384.1"/>
    </source>
</evidence>
<feature type="compositionally biased region" description="Polar residues" evidence="10">
    <location>
        <begin position="1273"/>
        <end position="1283"/>
    </location>
</feature>
<dbReference type="GO" id="GO:0005640">
    <property type="term" value="C:nuclear outer membrane"/>
    <property type="evidence" value="ECO:0007669"/>
    <property type="project" value="UniProtKB-SubCell"/>
</dbReference>
<sequence>MAALDRDRLRERLEETLQRSRDDSDRQLDALLVEVRGIQTWLQDTFDQLEMLSVAVEDDAPRGVSDVSNHRQHLQRLQHTIRENKIPVQVALQKGKRHLDREPDVSLQTDLKNIQYFWDLLQGRVAGLQELLGEGGTAPPLGTPQSHPGEGGTTCDNHRRGGNQNDDGFPKSSNFPRPSHRRIVERSTQGLIRAVEKLQRRTDELTSPGTSRQTTQQTTLTTMNQSNPISISHGGCRPPDNLLARELSSSDESLNELMIDVNEYMASLVELENSSLDDDGYGSFGKKGLEFFSGESAENSAQESPRNKGACGFSSEDDLDEAVSSLEDLHMSWECLSSSPPASLPVFYRLPQPKHSTPRAETQDAPQERSGVSSETLLKDEKGAEGRKEHKEEEKSVEEEETTGNSSPLTFEVTDSLPEAIKEQFEAFAEDLKTLAEFLENMTEQAASFQTPGDDLVSLQVFLEKHLAFKMQMDTQAVLRSAVVKEGHHLAGSLSTQGPALEAVLHTIEQRWAQLVRTLTRQHCAISLALESFRMDLAAPRGDGTDGEDLREAVAMETAQDAMEEMSLKLSGSGVSDSPTDIKVNSVVRFHLEELAEESWDLLSSSPEDGLLLSPHGSPPGAGAHSYELSDFTQQHQELAEWLGEIEGVLTDRDDLMMSEEQIKHLCKSYEIEMGLYQRRRDTFLQKGERLKAAYPDLFSDISDKLLAITKKWDLLRVNLAHEGGITPPGENEMVLAALEASIEHLQAWLSDMEAKMFVNDIYNISGVEDLEVRLKQHEALQLDIEAHAPSIASVLELCEKLEDDCHACRTFEEKLTNISSLLYTIASVLELCEKLEDDCHACRTYEEKEALQLAAINLERRWDAICMQAIDMQCRLEERLCTYRQGLYQTTVGRYDLSSSASTLSEVATGSTDTSLDLEDFPSDADVIPFDAGEYESIVHGSAEFRKTRKHSSRHHNFQTEARSKKQTGERGLSHSDGDVRPKKRTPKKYTDQRHSTCSLNPYSDDSMFSRNRRSTSDIVPQKTRKPSNRELYFNKKTSQSSSVASAIVTLDSEVLLAEGEGDIRDDNLFATIKGVLVDRTMSLDEGLNVLGVVEIHSVPQALSLSKRELFSRIAGHLMSSALLTQSDSELLKARDGKSRMNFPLVPSDSDKLEAGAAWAEFSPQEEEEMYHSRESGISSDQDDGLKEQEDELEEDPSWYHRRDTKSGANPEFVGNSVHKEGAASRDSVRKSSENDSSAESAQGYRKYGLSDRTLEILQEVMDTTSPFVSKLRQTNGRSRSGSARCYEEEEYDEREDSVDVASLLLGCYDEESAADCMEWDSGMSSYECTPLSTLGYGEEDRRRSDRKGGSRQKEERREEESSEDATSALFATTDDCPAEYAVQGADMGEPDCTTDSATNELSEEACKTSEEDRKYFFGRYSSGVHGNELASCESRISGTSDTTQQGGDGYGCSSSTRGEGSSFHGHAGTLSTRRWQLHEEEMTGSDVLWHRRDGPGIRQLHPSASLIGDVDYRGPKSGVPTSPDKHSGHGSGAAEFITAPGDNGYHTEAARRVSFVTLATGQAGAGSDRGTSGSSGDGDSDGRMTNGAYGNGSTQCHRPLVTTKHLQECETGASTNRDADMVVQNVYNGATEVVTRGDALDQFASSYLTDGVAGSCDGDAGNGHEVLPNSSSSGPEAAASSADLRLGPRPTDSRDVPASAISDWDGIQGGIGGSIPYHSSSTLWTQEGILGNHRPASPSAKFEDDEMFRRFQSLERELLAEDDFLALPPYSRRIDVGLIDVEEDDALLKGEERFRYPPSGADADLELLEKKTYKQIDDLASSGAILEETTKNLKELLNGFGGQRPPLDASGSDSDASTVKESNETTLSGSKTFLSGGEHDLNEDASSGPNFENRTCTLQTRVLEEEEAEKDFETPEIANNITINLQEQHETLHVSDGSSQEFPPPPVRKESWDVTGTKVSVDEQVQVPRAFSNEDIKTINPSDTEILDAETDTVDHHPDGKSSTKQDVNGDLTISDPGCFGRRRIVPRKIPLQRFISPMAAFASTHMANGACAYQRQVEVVQDHRCLHTEDDALPLQQNNHETNEVPRHNSAVGTSIGTGETGGLCSGKEVGMENGLSPPSYEQACGEAQQVDGLWLSEDSSQCTRGANFSSVGSATGPSKTEEELSCHAEQSSAFQAIVNSIGVQQEDCDVSFSMATEGANNAQSNHSVHLDAKVPSNADIAVNLSGCTGEPEPTEQITTIGTSAEAQLKVTSSEYRPVQVDRKVCDGQFTAKESSQLVLEPAGGEDNSPVLGDTRQLGEREPSSTAYSATSEVDNRQTPSNLSLATTQQILHSVNGGSVTTTNTDSLSTSRASSRDISQTPDEPSVPSIHHLMTDTCQSKVPQADPKSIQPGSNIGTSAFDKDGFRLQLLSKEEHGKCSSLHPQHPKRSSSHHQHPNGTLPGGVAIAQRRTAFSLTDALKVEEPQDESPEQSDGSTHSDAVDVSESHQALQGCGSQGREESAVRYGGETSSGHSRDEADKISSHSDVMCITESAGSSQGQDLDSQSCTDIACTEGTVLCGKESQATVQTLQPHHGTDAPSHNSHTLGRPEPQTLAGSSLSSESGHTDGTLPPQVDVTSQATPASTTRCQDQLEPGDILLPSQQRSRSTGADMSNGGMPHAGPPSPHAEPPSPHAEPHIRRRKPEHVVRPAEEHSKSSEGSAPLEAGHEETRSWPRLERVLRLALPVQALLFLMLLLVSLLPLMLEPECCSTANNLHRSIHPTLRHVNGPSPT</sequence>
<feature type="compositionally biased region" description="Polar residues" evidence="10">
    <location>
        <begin position="1853"/>
        <end position="1875"/>
    </location>
</feature>
<feature type="compositionally biased region" description="Basic and acidic residues" evidence="10">
    <location>
        <begin position="1995"/>
        <end position="2006"/>
    </location>
</feature>
<dbReference type="SUPFAM" id="SSF46966">
    <property type="entry name" value="Spectrin repeat"/>
    <property type="match status" value="3"/>
</dbReference>
<feature type="topological domain" description="Perinuclear space" evidence="9">
    <location>
        <begin position="2747"/>
        <end position="2776"/>
    </location>
</feature>
<evidence type="ECO:0000256" key="2">
    <source>
        <dbReference type="ARBA" id="ARBA00022553"/>
    </source>
</evidence>
<keyword evidence="2" id="KW-0597">Phosphoprotein</keyword>
<evidence type="ECO:0000259" key="12">
    <source>
        <dbReference type="PROSITE" id="PS51049"/>
    </source>
</evidence>
<accession>A0A9J7LS23</accession>
<feature type="compositionally biased region" description="Polar residues" evidence="10">
    <location>
        <begin position="2307"/>
        <end position="2321"/>
    </location>
</feature>
<feature type="region of interest" description="Disordered" evidence="10">
    <location>
        <begin position="2465"/>
        <end position="2528"/>
    </location>
</feature>
<dbReference type="GeneID" id="118423371"/>
<evidence type="ECO:0000256" key="8">
    <source>
        <dbReference type="ARBA" id="ARBA00046312"/>
    </source>
</evidence>
<dbReference type="InterPro" id="IPR002017">
    <property type="entry name" value="Spectrin_repeat"/>
</dbReference>
<feature type="compositionally biased region" description="Low complexity" evidence="10">
    <location>
        <begin position="206"/>
        <end position="226"/>
    </location>
</feature>
<feature type="compositionally biased region" description="Polar residues" evidence="10">
    <location>
        <begin position="1886"/>
        <end position="1895"/>
    </location>
</feature>